<dbReference type="InterPro" id="IPR011344">
    <property type="entry name" value="ssDNA-bd"/>
</dbReference>
<name>A0ABP8AN92_9MICO</name>
<dbReference type="PROSITE" id="PS50935">
    <property type="entry name" value="SSB"/>
    <property type="match status" value="1"/>
</dbReference>
<dbReference type="CDD" id="cd04496">
    <property type="entry name" value="SSB_OBF"/>
    <property type="match status" value="1"/>
</dbReference>
<sequence>MAIRTQESFSGFIASDPQLSYTTRGEARFYARVGQEHYRKEPDGTFTELDPTFHDLVAYRATAERAQERFAKGDSFVAEGYTHPYEYERDGETVQGEEFVAKKVGHDLARTSYEVTRARSQRSVEQEAPSQSARLDAPQQPQPRRSAAAPAAPALGM</sequence>
<keyword evidence="5" id="KW-1185">Reference proteome</keyword>
<comment type="caution">
    <text evidence="4">The sequence shown here is derived from an EMBL/GenBank/DDBJ whole genome shotgun (WGS) entry which is preliminary data.</text>
</comment>
<evidence type="ECO:0000256" key="3">
    <source>
        <dbReference type="SAM" id="MobiDB-lite"/>
    </source>
</evidence>
<accession>A0ABP8AN92</accession>
<evidence type="ECO:0000313" key="4">
    <source>
        <dbReference type="EMBL" id="GAA4186776.1"/>
    </source>
</evidence>
<reference evidence="5" key="1">
    <citation type="journal article" date="2019" name="Int. J. Syst. Evol. Microbiol.">
        <title>The Global Catalogue of Microorganisms (GCM) 10K type strain sequencing project: providing services to taxonomists for standard genome sequencing and annotation.</title>
        <authorList>
            <consortium name="The Broad Institute Genomics Platform"/>
            <consortium name="The Broad Institute Genome Sequencing Center for Infectious Disease"/>
            <person name="Wu L."/>
            <person name="Ma J."/>
        </authorList>
    </citation>
    <scope>NUCLEOTIDE SEQUENCE [LARGE SCALE GENOMIC DNA]</scope>
    <source>
        <strain evidence="5">JCM 17593</strain>
    </source>
</reference>
<dbReference type="InterPro" id="IPR000424">
    <property type="entry name" value="Primosome_PriB/ssb"/>
</dbReference>
<keyword evidence="1 2" id="KW-0238">DNA-binding</keyword>
<organism evidence="4 5">
    <name type="scientific">Gryllotalpicola kribbensis</name>
    <dbReference type="NCBI Taxonomy" id="993084"/>
    <lineage>
        <taxon>Bacteria</taxon>
        <taxon>Bacillati</taxon>
        <taxon>Actinomycetota</taxon>
        <taxon>Actinomycetes</taxon>
        <taxon>Micrococcales</taxon>
        <taxon>Microbacteriaceae</taxon>
        <taxon>Gryllotalpicola</taxon>
    </lineage>
</organism>
<dbReference type="InterPro" id="IPR012340">
    <property type="entry name" value="NA-bd_OB-fold"/>
</dbReference>
<protein>
    <recommendedName>
        <fullName evidence="2">Single-stranded DNA-binding protein</fullName>
    </recommendedName>
</protein>
<dbReference type="SUPFAM" id="SSF50249">
    <property type="entry name" value="Nucleic acid-binding proteins"/>
    <property type="match status" value="1"/>
</dbReference>
<evidence type="ECO:0000256" key="1">
    <source>
        <dbReference type="ARBA" id="ARBA00023125"/>
    </source>
</evidence>
<dbReference type="Gene3D" id="2.40.50.140">
    <property type="entry name" value="Nucleic acid-binding proteins"/>
    <property type="match status" value="1"/>
</dbReference>
<gene>
    <name evidence="4" type="ORF">GCM10022288_10850</name>
</gene>
<feature type="region of interest" description="Disordered" evidence="3">
    <location>
        <begin position="110"/>
        <end position="157"/>
    </location>
</feature>
<dbReference type="Pfam" id="PF00436">
    <property type="entry name" value="SSB"/>
    <property type="match status" value="1"/>
</dbReference>
<dbReference type="Proteomes" id="UP001500213">
    <property type="component" value="Unassembled WGS sequence"/>
</dbReference>
<evidence type="ECO:0000256" key="2">
    <source>
        <dbReference type="PIRNR" id="PIRNR002070"/>
    </source>
</evidence>
<dbReference type="EMBL" id="BAABBX010000007">
    <property type="protein sequence ID" value="GAA4186776.1"/>
    <property type="molecule type" value="Genomic_DNA"/>
</dbReference>
<dbReference type="RefSeq" id="WP_344774619.1">
    <property type="nucleotide sequence ID" value="NZ_BAABBX010000007.1"/>
</dbReference>
<feature type="compositionally biased region" description="Low complexity" evidence="3">
    <location>
        <begin position="137"/>
        <end position="157"/>
    </location>
</feature>
<dbReference type="PIRSF" id="PIRSF002070">
    <property type="entry name" value="SSB"/>
    <property type="match status" value="1"/>
</dbReference>
<evidence type="ECO:0000313" key="5">
    <source>
        <dbReference type="Proteomes" id="UP001500213"/>
    </source>
</evidence>
<proteinExistence type="predicted"/>